<dbReference type="GO" id="GO:0046872">
    <property type="term" value="F:metal ion binding"/>
    <property type="evidence" value="ECO:0007669"/>
    <property type="project" value="UniProtKB-KW"/>
</dbReference>
<dbReference type="InterPro" id="IPR051013">
    <property type="entry name" value="MBL_superfamily_lactonases"/>
</dbReference>
<keyword evidence="3" id="KW-0378">Hydrolase</keyword>
<dbReference type="Proteomes" id="UP000199041">
    <property type="component" value="Unassembled WGS sequence"/>
</dbReference>
<evidence type="ECO:0000256" key="4">
    <source>
        <dbReference type="ARBA" id="ARBA00022833"/>
    </source>
</evidence>
<evidence type="ECO:0000256" key="1">
    <source>
        <dbReference type="ARBA" id="ARBA00007749"/>
    </source>
</evidence>
<evidence type="ECO:0000256" key="3">
    <source>
        <dbReference type="ARBA" id="ARBA00022801"/>
    </source>
</evidence>
<organism evidence="6 7">
    <name type="scientific">Arachidicoccus rhizosphaerae</name>
    <dbReference type="NCBI Taxonomy" id="551991"/>
    <lineage>
        <taxon>Bacteria</taxon>
        <taxon>Pseudomonadati</taxon>
        <taxon>Bacteroidota</taxon>
        <taxon>Chitinophagia</taxon>
        <taxon>Chitinophagales</taxon>
        <taxon>Chitinophagaceae</taxon>
        <taxon>Arachidicoccus</taxon>
    </lineage>
</organism>
<dbReference type="STRING" id="551991.SAMN05192529_10226"/>
<dbReference type="SUPFAM" id="SSF56281">
    <property type="entry name" value="Metallo-hydrolase/oxidoreductase"/>
    <property type="match status" value="1"/>
</dbReference>
<dbReference type="Pfam" id="PF00753">
    <property type="entry name" value="Lactamase_B"/>
    <property type="match status" value="1"/>
</dbReference>
<dbReference type="EMBL" id="FNQY01000002">
    <property type="protein sequence ID" value="SDZ80514.1"/>
    <property type="molecule type" value="Genomic_DNA"/>
</dbReference>
<proteinExistence type="inferred from homology"/>
<reference evidence="6 7" key="1">
    <citation type="submission" date="2016-10" db="EMBL/GenBank/DDBJ databases">
        <authorList>
            <person name="de Groot N.N."/>
        </authorList>
    </citation>
    <scope>NUCLEOTIDE SEQUENCE [LARGE SCALE GENOMIC DNA]</scope>
    <source>
        <strain evidence="6 7">Vu-144</strain>
    </source>
</reference>
<evidence type="ECO:0000259" key="5">
    <source>
        <dbReference type="SMART" id="SM00849"/>
    </source>
</evidence>
<evidence type="ECO:0000256" key="2">
    <source>
        <dbReference type="ARBA" id="ARBA00022723"/>
    </source>
</evidence>
<keyword evidence="4" id="KW-0862">Zinc</keyword>
<evidence type="ECO:0000313" key="6">
    <source>
        <dbReference type="EMBL" id="SDZ80514.1"/>
    </source>
</evidence>
<dbReference type="GO" id="GO:0016787">
    <property type="term" value="F:hydrolase activity"/>
    <property type="evidence" value="ECO:0007669"/>
    <property type="project" value="UniProtKB-KW"/>
</dbReference>
<comment type="similarity">
    <text evidence="1">Belongs to the metallo-beta-lactamase superfamily.</text>
</comment>
<gene>
    <name evidence="6" type="ORF">SAMN05192529_10226</name>
</gene>
<dbReference type="SMART" id="SM00849">
    <property type="entry name" value="Lactamase_B"/>
    <property type="match status" value="1"/>
</dbReference>
<keyword evidence="7" id="KW-1185">Reference proteome</keyword>
<accession>A0A1H3W275</accession>
<sequence>MMEQQIEIYSIDTELFKLDGGAMFGVVPKSLWEKSLPADAHNMCDLAMRLLLIKEGSRLILIDTGIGNKQDEKFFSRYHLHGPDTLDQSLQKIGYNRSDITDVFLTHLHFDHVGGAVQKEDTGHLTLSFPNATYWSNQLHWDWAANPNAREKASFLPENLLPIENSGRLKFLPTQYPNSDKILIKHDNGHDFSELGKSWTSDLLPFTEHISYQVVGGHTRGMMVPYIKIGSRTLVYVTDLIPTASHFPLPYIASFDVFPLMAMAEKEAFLQKALEEQYIIFFEHDAVNQCCTVKINEKGKVVPREIFTLDKLPGQS</sequence>
<dbReference type="PANTHER" id="PTHR42978:SF6">
    <property type="entry name" value="QUORUM-QUENCHING LACTONASE YTNP-RELATED"/>
    <property type="match status" value="1"/>
</dbReference>
<name>A0A1H3W275_9BACT</name>
<keyword evidence="2" id="KW-0479">Metal-binding</keyword>
<evidence type="ECO:0000313" key="7">
    <source>
        <dbReference type="Proteomes" id="UP000199041"/>
    </source>
</evidence>
<dbReference type="Gene3D" id="3.60.15.10">
    <property type="entry name" value="Ribonuclease Z/Hydroxyacylglutathione hydrolase-like"/>
    <property type="match status" value="1"/>
</dbReference>
<feature type="domain" description="Metallo-beta-lactamase" evidence="5">
    <location>
        <begin position="47"/>
        <end position="284"/>
    </location>
</feature>
<protein>
    <submittedName>
        <fullName evidence="6">Glyoxylase, beta-lactamase superfamily II</fullName>
    </submittedName>
</protein>
<dbReference type="InterPro" id="IPR036866">
    <property type="entry name" value="RibonucZ/Hydroxyglut_hydro"/>
</dbReference>
<dbReference type="InterPro" id="IPR001279">
    <property type="entry name" value="Metallo-B-lactamas"/>
</dbReference>
<dbReference type="RefSeq" id="WP_244518688.1">
    <property type="nucleotide sequence ID" value="NZ_FNQY01000002.1"/>
</dbReference>
<dbReference type="CDD" id="cd16281">
    <property type="entry name" value="metallo-hydrolase-like_MBL-fold"/>
    <property type="match status" value="1"/>
</dbReference>
<dbReference type="PANTHER" id="PTHR42978">
    <property type="entry name" value="QUORUM-QUENCHING LACTONASE YTNP-RELATED-RELATED"/>
    <property type="match status" value="1"/>
</dbReference>
<dbReference type="AlphaFoldDB" id="A0A1H3W275"/>